<keyword evidence="2" id="KW-0560">Oxidoreductase</keyword>
<dbReference type="InterPro" id="IPR036291">
    <property type="entry name" value="NAD(P)-bd_dom_sf"/>
</dbReference>
<dbReference type="Pfam" id="PF00106">
    <property type="entry name" value="adh_short"/>
    <property type="match status" value="1"/>
</dbReference>
<dbReference type="PROSITE" id="PS00061">
    <property type="entry name" value="ADH_SHORT"/>
    <property type="match status" value="1"/>
</dbReference>
<evidence type="ECO:0000256" key="2">
    <source>
        <dbReference type="ARBA" id="ARBA00023002"/>
    </source>
</evidence>
<dbReference type="RefSeq" id="WP_173220067.1">
    <property type="nucleotide sequence ID" value="NZ_CP048104.1"/>
</dbReference>
<dbReference type="PRINTS" id="PR00081">
    <property type="entry name" value="GDHRDH"/>
</dbReference>
<name>A0A7D4BUU1_9BACL</name>
<dbReference type="Proteomes" id="UP000503088">
    <property type="component" value="Chromosome"/>
</dbReference>
<dbReference type="PRINTS" id="PR00080">
    <property type="entry name" value="SDRFAMILY"/>
</dbReference>
<accession>A0A7D4BUU1</accession>
<dbReference type="EMBL" id="CP048104">
    <property type="protein sequence ID" value="QKG83393.1"/>
    <property type="molecule type" value="Genomic_DNA"/>
</dbReference>
<evidence type="ECO:0000313" key="4">
    <source>
        <dbReference type="EMBL" id="QKG83393.1"/>
    </source>
</evidence>
<dbReference type="GO" id="GO:0016491">
    <property type="term" value="F:oxidoreductase activity"/>
    <property type="evidence" value="ECO:0007669"/>
    <property type="project" value="UniProtKB-KW"/>
</dbReference>
<dbReference type="GO" id="GO:0016020">
    <property type="term" value="C:membrane"/>
    <property type="evidence" value="ECO:0007669"/>
    <property type="project" value="TreeGrafter"/>
</dbReference>
<evidence type="ECO:0000256" key="3">
    <source>
        <dbReference type="RuleBase" id="RU000363"/>
    </source>
</evidence>
<organism evidence="4 5">
    <name type="scientific">Kroppenstedtia pulmonis</name>
    <dbReference type="NCBI Taxonomy" id="1380685"/>
    <lineage>
        <taxon>Bacteria</taxon>
        <taxon>Bacillati</taxon>
        <taxon>Bacillota</taxon>
        <taxon>Bacilli</taxon>
        <taxon>Bacillales</taxon>
        <taxon>Thermoactinomycetaceae</taxon>
        <taxon>Kroppenstedtia</taxon>
    </lineage>
</organism>
<dbReference type="KEGG" id="kpul:GXN76_02170"/>
<dbReference type="PANTHER" id="PTHR44196">
    <property type="entry name" value="DEHYDROGENASE/REDUCTASE SDR FAMILY MEMBER 7B"/>
    <property type="match status" value="1"/>
</dbReference>
<sequence length="252" mass="27433">MLSALITGASSGIGEAFALQLSRQGYHIILVARRHGRLVQVKKQIESHGGSAQILLADLTEPASLQKVIHYVRKHPVDLLVNNAGIGLYGTTSQTDPEQEEKMIHLNISALVALTRAALPPMLEKGAGGIINLGSTSSFFPTPYMTAYGATKAFVLHYSEGLARELKESGVTVTALCPGSTQSEFAAKTGIRQPVTMTPEAVVKQALSSFHRKRPVAVTGFFNRLVTLLPRFLTRQGMTRVIARAFRNRHRY</sequence>
<dbReference type="PIRSF" id="PIRSF000126">
    <property type="entry name" value="11-beta-HSD1"/>
    <property type="match status" value="1"/>
</dbReference>
<dbReference type="InterPro" id="IPR002347">
    <property type="entry name" value="SDR_fam"/>
</dbReference>
<dbReference type="PANTHER" id="PTHR44196:SF2">
    <property type="entry name" value="SHORT-CHAIN DEHYDROGENASE-RELATED"/>
    <property type="match status" value="1"/>
</dbReference>
<proteinExistence type="inferred from homology"/>
<evidence type="ECO:0000256" key="1">
    <source>
        <dbReference type="ARBA" id="ARBA00006484"/>
    </source>
</evidence>
<reference evidence="4 5" key="1">
    <citation type="submission" date="2020-01" db="EMBL/GenBank/DDBJ databases">
        <authorList>
            <person name="Gulvik C.A."/>
            <person name="Batra D.G."/>
        </authorList>
    </citation>
    <scope>NUCLEOTIDE SEQUENCE [LARGE SCALE GENOMIC DNA]</scope>
    <source>
        <strain evidence="4 5">W9323</strain>
    </source>
</reference>
<dbReference type="Gene3D" id="3.40.50.720">
    <property type="entry name" value="NAD(P)-binding Rossmann-like Domain"/>
    <property type="match status" value="1"/>
</dbReference>
<gene>
    <name evidence="4" type="ORF">GXN76_02170</name>
</gene>
<comment type="similarity">
    <text evidence="1 3">Belongs to the short-chain dehydrogenases/reductases (SDR) family.</text>
</comment>
<dbReference type="InterPro" id="IPR020904">
    <property type="entry name" value="Sc_DH/Rdtase_CS"/>
</dbReference>
<protein>
    <submittedName>
        <fullName evidence="4">SDR family oxidoreductase</fullName>
    </submittedName>
</protein>
<keyword evidence="5" id="KW-1185">Reference proteome</keyword>
<dbReference type="SUPFAM" id="SSF51735">
    <property type="entry name" value="NAD(P)-binding Rossmann-fold domains"/>
    <property type="match status" value="1"/>
</dbReference>
<evidence type="ECO:0000313" key="5">
    <source>
        <dbReference type="Proteomes" id="UP000503088"/>
    </source>
</evidence>
<dbReference type="AlphaFoldDB" id="A0A7D4BUU1"/>